<evidence type="ECO:0000313" key="1">
    <source>
        <dbReference type="EMBL" id="SPY28599.1"/>
    </source>
</evidence>
<dbReference type="Proteomes" id="UP000251647">
    <property type="component" value="Unassembled WGS sequence"/>
</dbReference>
<organism evidence="1 2">
    <name type="scientific">Photobacterium damselae</name>
    <dbReference type="NCBI Taxonomy" id="38293"/>
    <lineage>
        <taxon>Bacteria</taxon>
        <taxon>Pseudomonadati</taxon>
        <taxon>Pseudomonadota</taxon>
        <taxon>Gammaproteobacteria</taxon>
        <taxon>Vibrionales</taxon>
        <taxon>Vibrionaceae</taxon>
        <taxon>Photobacterium</taxon>
    </lineage>
</organism>
<proteinExistence type="predicted"/>
<dbReference type="EMBL" id="UATL01000001">
    <property type="protein sequence ID" value="SPY28599.1"/>
    <property type="molecule type" value="Genomic_DNA"/>
</dbReference>
<name>A0A2X1VXU1_PHODM</name>
<protein>
    <submittedName>
        <fullName evidence="1">Uncharacterized protein</fullName>
    </submittedName>
</protein>
<accession>A0A2X1VXU1</accession>
<reference evidence="1 2" key="1">
    <citation type="submission" date="2018-06" db="EMBL/GenBank/DDBJ databases">
        <authorList>
            <consortium name="Pathogen Informatics"/>
            <person name="Doyle S."/>
        </authorList>
    </citation>
    <scope>NUCLEOTIDE SEQUENCE [LARGE SCALE GENOMIC DNA]</scope>
    <source>
        <strain evidence="1 2">NCTC11647</strain>
    </source>
</reference>
<evidence type="ECO:0000313" key="2">
    <source>
        <dbReference type="Proteomes" id="UP000251647"/>
    </source>
</evidence>
<dbReference type="AlphaFoldDB" id="A0A2X1VXU1"/>
<gene>
    <name evidence="1" type="ORF">NCTC11647_01690</name>
</gene>
<sequence length="57" mass="6480">MNCHCSATIIDAIVASPGRVLSAISSHSQQVKSRPAFFTSSRFIRFYPNAYKFFLYF</sequence>